<organism evidence="1 2">
    <name type="scientific">Pseudoalteromonas ulvae</name>
    <dbReference type="NCBI Taxonomy" id="107327"/>
    <lineage>
        <taxon>Bacteria</taxon>
        <taxon>Pseudomonadati</taxon>
        <taxon>Pseudomonadota</taxon>
        <taxon>Gammaproteobacteria</taxon>
        <taxon>Alteromonadales</taxon>
        <taxon>Pseudoalteromonadaceae</taxon>
        <taxon>Pseudoalteromonas</taxon>
    </lineage>
</organism>
<dbReference type="Pfam" id="PF07233">
    <property type="entry name" value="DUF1425"/>
    <property type="match status" value="1"/>
</dbReference>
<evidence type="ECO:0000313" key="2">
    <source>
        <dbReference type="Proteomes" id="UP000194841"/>
    </source>
</evidence>
<dbReference type="InterPro" id="IPR038483">
    <property type="entry name" value="YcfL-like_sf"/>
</dbReference>
<evidence type="ECO:0000313" key="1">
    <source>
        <dbReference type="EMBL" id="OUL58076.1"/>
    </source>
</evidence>
<dbReference type="AlphaFoldDB" id="A0A244CRG3"/>
<evidence type="ECO:0008006" key="3">
    <source>
        <dbReference type="Google" id="ProtNLM"/>
    </source>
</evidence>
<sequence>MKLSQHILLATFCVISLGCVHNPITTGVGTSLIPATTKSLDQEQLKQYISIDNSALANRLHLTQSLARYHNDYLQVNVSVKSDYHKSQKLQYQFSWFDSAGFEIDATKQNWQAIDLHGGQHTQLTGLAKNKQATHFKLYIREVATQLQRF</sequence>
<dbReference type="Gene3D" id="2.60.40.3230">
    <property type="match status" value="1"/>
</dbReference>
<reference evidence="1 2" key="1">
    <citation type="submission" date="2017-02" db="EMBL/GenBank/DDBJ databases">
        <title>Pseudoalteromonas ulvae TC14 Genome.</title>
        <authorList>
            <person name="Molmeret M."/>
        </authorList>
    </citation>
    <scope>NUCLEOTIDE SEQUENCE [LARGE SCALE GENOMIC DNA]</scope>
    <source>
        <strain evidence="1">TC14</strain>
    </source>
</reference>
<dbReference type="Proteomes" id="UP000194841">
    <property type="component" value="Unassembled WGS sequence"/>
</dbReference>
<dbReference type="InterPro" id="IPR010824">
    <property type="entry name" value="DUF1425"/>
</dbReference>
<dbReference type="EMBL" id="MWPV01000002">
    <property type="protein sequence ID" value="OUL58076.1"/>
    <property type="molecule type" value="Genomic_DNA"/>
</dbReference>
<gene>
    <name evidence="1" type="ORF">B1199_06900</name>
</gene>
<protein>
    <recommendedName>
        <fullName evidence="3">DUF1425 domain-containing protein</fullName>
    </recommendedName>
</protein>
<dbReference type="OrthoDB" id="5616034at2"/>
<dbReference type="PROSITE" id="PS51257">
    <property type="entry name" value="PROKAR_LIPOPROTEIN"/>
    <property type="match status" value="1"/>
</dbReference>
<keyword evidence="2" id="KW-1185">Reference proteome</keyword>
<name>A0A244CRG3_PSEDV</name>
<accession>A0A244CRG3</accession>
<dbReference type="CDD" id="cd09030">
    <property type="entry name" value="DUF1425"/>
    <property type="match status" value="1"/>
</dbReference>
<dbReference type="RefSeq" id="WP_086743381.1">
    <property type="nucleotide sequence ID" value="NZ_MWPV01000002.1"/>
</dbReference>
<proteinExistence type="predicted"/>
<comment type="caution">
    <text evidence="1">The sequence shown here is derived from an EMBL/GenBank/DDBJ whole genome shotgun (WGS) entry which is preliminary data.</text>
</comment>